<gene>
    <name evidence="5" type="ORF">GCT13_38315</name>
</gene>
<name>A0A7X1NIC4_9BURK</name>
<sequence length="122" mass="13590">MTSKLPKIQSRGDYVEEVYNSLVNAICEGTLWGNRLIGETARGHWVHLRRVVGAMLQVSVQRESIWEEHAAIARATEQGDVALAISLSELHAKTAHQHLIGELEVLLQTKTMADFKAMAEEV</sequence>
<comment type="caution">
    <text evidence="5">The sequence shown here is derived from an EMBL/GenBank/DDBJ whole genome shotgun (WGS) entry which is preliminary data.</text>
</comment>
<dbReference type="InterPro" id="IPR011711">
    <property type="entry name" value="GntR_C"/>
</dbReference>
<dbReference type="Pfam" id="PF07729">
    <property type="entry name" value="FCD"/>
    <property type="match status" value="1"/>
</dbReference>
<feature type="domain" description="GntR C-terminal" evidence="4">
    <location>
        <begin position="33"/>
        <end position="91"/>
    </location>
</feature>
<evidence type="ECO:0000256" key="2">
    <source>
        <dbReference type="ARBA" id="ARBA00023125"/>
    </source>
</evidence>
<evidence type="ECO:0000256" key="1">
    <source>
        <dbReference type="ARBA" id="ARBA00023015"/>
    </source>
</evidence>
<dbReference type="AlphaFoldDB" id="A0A7X1NIC4"/>
<protein>
    <recommendedName>
        <fullName evidence="4">GntR C-terminal domain-containing protein</fullName>
    </recommendedName>
</protein>
<reference evidence="5 6" key="1">
    <citation type="submission" date="2019-10" db="EMBL/GenBank/DDBJ databases">
        <title>Paraburkholderia sp. isolated from nodules of Mimosa pudica from Brazilian Atlantic Forest soils.</title>
        <authorList>
            <person name="Paulitsch F."/>
            <person name="Hungria M."/>
            <person name="Dall'Agnol R."/>
        </authorList>
    </citation>
    <scope>NUCLEOTIDE SEQUENCE [LARGE SCALE GENOMIC DNA]</scope>
    <source>
        <strain evidence="5 6">CNPSo 3157</strain>
    </source>
</reference>
<evidence type="ECO:0000313" key="5">
    <source>
        <dbReference type="EMBL" id="MPW22520.1"/>
    </source>
</evidence>
<keyword evidence="2" id="KW-0238">DNA-binding</keyword>
<keyword evidence="1" id="KW-0805">Transcription regulation</keyword>
<dbReference type="InterPro" id="IPR008920">
    <property type="entry name" value="TF_FadR/GntR_C"/>
</dbReference>
<evidence type="ECO:0000259" key="4">
    <source>
        <dbReference type="Pfam" id="PF07729"/>
    </source>
</evidence>
<proteinExistence type="predicted"/>
<dbReference type="RefSeq" id="WP_152767156.1">
    <property type="nucleotide sequence ID" value="NZ_WHNP01000068.1"/>
</dbReference>
<accession>A0A7X1NIC4</accession>
<dbReference type="Gene3D" id="1.20.120.530">
    <property type="entry name" value="GntR ligand-binding domain-like"/>
    <property type="match status" value="1"/>
</dbReference>
<keyword evidence="6" id="KW-1185">Reference proteome</keyword>
<evidence type="ECO:0000256" key="3">
    <source>
        <dbReference type="ARBA" id="ARBA00023163"/>
    </source>
</evidence>
<dbReference type="EMBL" id="WHNP01000068">
    <property type="protein sequence ID" value="MPW22520.1"/>
    <property type="molecule type" value="Genomic_DNA"/>
</dbReference>
<organism evidence="5 6">
    <name type="scientific">Paraburkholderia franconis</name>
    <dbReference type="NCBI Taxonomy" id="2654983"/>
    <lineage>
        <taxon>Bacteria</taxon>
        <taxon>Pseudomonadati</taxon>
        <taxon>Pseudomonadota</taxon>
        <taxon>Betaproteobacteria</taxon>
        <taxon>Burkholderiales</taxon>
        <taxon>Burkholderiaceae</taxon>
        <taxon>Paraburkholderia</taxon>
    </lineage>
</organism>
<dbReference type="SUPFAM" id="SSF48008">
    <property type="entry name" value="GntR ligand-binding domain-like"/>
    <property type="match status" value="1"/>
</dbReference>
<dbReference type="GO" id="GO:0003677">
    <property type="term" value="F:DNA binding"/>
    <property type="evidence" value="ECO:0007669"/>
    <property type="project" value="UniProtKB-KW"/>
</dbReference>
<dbReference type="Proteomes" id="UP000484381">
    <property type="component" value="Unassembled WGS sequence"/>
</dbReference>
<keyword evidence="3" id="KW-0804">Transcription</keyword>
<evidence type="ECO:0000313" key="6">
    <source>
        <dbReference type="Proteomes" id="UP000484381"/>
    </source>
</evidence>